<gene>
    <name evidence="3" type="ORF">SG35_003545</name>
</gene>
<dbReference type="Pfam" id="PF00211">
    <property type="entry name" value="Guanylate_cyc"/>
    <property type="match status" value="1"/>
</dbReference>
<dbReference type="PANTHER" id="PTHR43081">
    <property type="entry name" value="ADENYLATE CYCLASE, TERMINAL-DIFFERENTIATION SPECIFIC-RELATED"/>
    <property type="match status" value="1"/>
</dbReference>
<dbReference type="InterPro" id="IPR007890">
    <property type="entry name" value="CHASE2"/>
</dbReference>
<keyword evidence="1" id="KW-1133">Transmembrane helix</keyword>
<feature type="transmembrane region" description="Helical" evidence="1">
    <location>
        <begin position="387"/>
        <end position="409"/>
    </location>
</feature>
<dbReference type="SMART" id="SM01080">
    <property type="entry name" value="CHASE2"/>
    <property type="match status" value="1"/>
</dbReference>
<dbReference type="GO" id="GO:0006171">
    <property type="term" value="P:cAMP biosynthetic process"/>
    <property type="evidence" value="ECO:0007669"/>
    <property type="project" value="TreeGrafter"/>
</dbReference>
<evidence type="ECO:0000259" key="2">
    <source>
        <dbReference type="PROSITE" id="PS50125"/>
    </source>
</evidence>
<evidence type="ECO:0000313" key="3">
    <source>
        <dbReference type="EMBL" id="WDD99756.1"/>
    </source>
</evidence>
<name>A0AAF0C274_9GAMM</name>
<keyword evidence="1" id="KW-0472">Membrane</keyword>
<dbReference type="Pfam" id="PF05226">
    <property type="entry name" value="CHASE2"/>
    <property type="match status" value="1"/>
</dbReference>
<dbReference type="SUPFAM" id="SSF55073">
    <property type="entry name" value="Nucleotide cyclase"/>
    <property type="match status" value="1"/>
</dbReference>
<dbReference type="AlphaFoldDB" id="A0AAF0C274"/>
<dbReference type="PANTHER" id="PTHR43081:SF1">
    <property type="entry name" value="ADENYLATE CYCLASE, TERMINAL-DIFFERENTIATION SPECIFIC"/>
    <property type="match status" value="1"/>
</dbReference>
<dbReference type="KEGG" id="tact:SG35_003545"/>
<reference evidence="3 4" key="1">
    <citation type="journal article" date="2015" name="Genome Announc.">
        <title>Draft Genome Sequences of Marine Isolates of Thalassomonas viridans and Thalassomonas actiniarum.</title>
        <authorList>
            <person name="Olonade I."/>
            <person name="van Zyl L.J."/>
            <person name="Trindade M."/>
        </authorList>
    </citation>
    <scope>NUCLEOTIDE SEQUENCE [LARGE SCALE GENOMIC DNA]</scope>
    <source>
        <strain evidence="3 4">A5K-106</strain>
    </source>
</reference>
<dbReference type="SMART" id="SM00044">
    <property type="entry name" value="CYCc"/>
    <property type="match status" value="1"/>
</dbReference>
<accession>A0AAF0C274</accession>
<organism evidence="3 4">
    <name type="scientific">Thalassomonas actiniarum</name>
    <dbReference type="NCBI Taxonomy" id="485447"/>
    <lineage>
        <taxon>Bacteria</taxon>
        <taxon>Pseudomonadati</taxon>
        <taxon>Pseudomonadota</taxon>
        <taxon>Gammaproteobacteria</taxon>
        <taxon>Alteromonadales</taxon>
        <taxon>Colwelliaceae</taxon>
        <taxon>Thalassomonas</taxon>
    </lineage>
</organism>
<evidence type="ECO:0000256" key="1">
    <source>
        <dbReference type="SAM" id="Phobius"/>
    </source>
</evidence>
<feature type="transmembrane region" description="Helical" evidence="1">
    <location>
        <begin position="359"/>
        <end position="380"/>
    </location>
</feature>
<dbReference type="GO" id="GO:0035556">
    <property type="term" value="P:intracellular signal transduction"/>
    <property type="evidence" value="ECO:0007669"/>
    <property type="project" value="InterPro"/>
</dbReference>
<feature type="transmembrane region" description="Helical" evidence="1">
    <location>
        <begin position="415"/>
        <end position="435"/>
    </location>
</feature>
<proteinExistence type="predicted"/>
<dbReference type="Gene3D" id="3.30.70.1230">
    <property type="entry name" value="Nucleotide cyclase"/>
    <property type="match status" value="1"/>
</dbReference>
<keyword evidence="4" id="KW-1185">Reference proteome</keyword>
<dbReference type="RefSeq" id="WP_053043200.1">
    <property type="nucleotide sequence ID" value="NZ_CP059735.1"/>
</dbReference>
<dbReference type="Proteomes" id="UP000032568">
    <property type="component" value="Chromosome"/>
</dbReference>
<dbReference type="InterPro" id="IPR001054">
    <property type="entry name" value="A/G_cyclase"/>
</dbReference>
<protein>
    <submittedName>
        <fullName evidence="3">Adenylate/guanylate cyclase domain-containing protein</fullName>
    </submittedName>
</protein>
<dbReference type="GO" id="GO:0004016">
    <property type="term" value="F:adenylate cyclase activity"/>
    <property type="evidence" value="ECO:0007669"/>
    <property type="project" value="UniProtKB-ARBA"/>
</dbReference>
<feature type="domain" description="Guanylate cyclase" evidence="2">
    <location>
        <begin position="477"/>
        <end position="609"/>
    </location>
</feature>
<sequence>MGKGRRRFFRDLLLTLAVTVAVMLLQWQQPPWLERLEGIAYDIKLLHFTPPRPASPANIQIVDIDEKSLHEIGRWPWPRKHLAALIEQLTAYGAIVISFDMIFSEPQQNPVELIRPLLTAQDKALNLRLAQIQPLVDDDSRFAVQIATNDVVLACLFQHDPNLAQGQILLPRVQQLQTPGGHELHQFSGFNASIKKLNTAAQGQGFINAILDVDGIIRKAALLTEYRGRLYPSLALETFRVYSFAETIAPIWHREQEQLFLSGVKLGQDVLATDNRGQLLIPYKGPVKSYPYSSASDIIKGRIDDQRFDGAVVFVGTSSVGMADLRSTPVSLVYPGIEIHASVFDALTQPRQQVVQPHWWLGANMLQLLLCSLLLTVLLLEISPALMALSAALIFALAASFNIGLWYYFGIHLPVIPVLLLVVTLSLLAIARGFYRENIQRRQVKAIFDQYVPPAHINRLLEESDADAMAGERKELTVLFADIRDFTRLSESLSANELKKLLNAYFSPVTEQIFQHQGTIDKYVGDMVMAFWGAPLSDEEHSRHALDAAFAMLKVTETLSKAFAAKGWPEINIGIGLNSGEMNVGDMGSSFRRAYTVLGDAVNLGSRLEGLTKYYGLNLLVSEFTKAAAPQYHYQIIDKVRVKGKEHAITIYRPFPPDSEPGIINQLEAFNRVFSLYRHQAFDQALTALDEIIRVYDDKVLHDIYRQRLKYFLNHPPGENWDGAYTHTSK</sequence>
<reference evidence="3 4" key="2">
    <citation type="journal article" date="2022" name="Mar. Drugs">
        <title>Bioassay-Guided Fractionation Leads to the Detection of Cholic Acid Generated by the Rare Thalassomonas sp.</title>
        <authorList>
            <person name="Pheiffer F."/>
            <person name="Schneider Y.K."/>
            <person name="Hansen E.H."/>
            <person name="Andersen J.H."/>
            <person name="Isaksson J."/>
            <person name="Busche T."/>
            <person name="R C."/>
            <person name="Kalinowski J."/>
            <person name="Zyl L.V."/>
            <person name="Trindade M."/>
        </authorList>
    </citation>
    <scope>NUCLEOTIDE SEQUENCE [LARGE SCALE GENOMIC DNA]</scope>
    <source>
        <strain evidence="3 4">A5K-106</strain>
    </source>
</reference>
<dbReference type="InterPro" id="IPR029787">
    <property type="entry name" value="Nucleotide_cyclase"/>
</dbReference>
<dbReference type="InterPro" id="IPR050697">
    <property type="entry name" value="Adenylyl/Guanylyl_Cyclase_3/4"/>
</dbReference>
<evidence type="ECO:0000313" key="4">
    <source>
        <dbReference type="Proteomes" id="UP000032568"/>
    </source>
</evidence>
<dbReference type="EMBL" id="CP059735">
    <property type="protein sequence ID" value="WDD99756.1"/>
    <property type="molecule type" value="Genomic_DNA"/>
</dbReference>
<dbReference type="PROSITE" id="PS50125">
    <property type="entry name" value="GUANYLATE_CYCLASE_2"/>
    <property type="match status" value="1"/>
</dbReference>
<keyword evidence="1" id="KW-0812">Transmembrane</keyword>
<dbReference type="CDD" id="cd07302">
    <property type="entry name" value="CHD"/>
    <property type="match status" value="1"/>
</dbReference>